<dbReference type="InterPro" id="IPR013221">
    <property type="entry name" value="Mur_ligase_cen"/>
</dbReference>
<reference evidence="21" key="1">
    <citation type="submission" date="2021-11" db="EMBL/GenBank/DDBJ databases">
        <authorList>
            <person name="Schell T."/>
        </authorList>
    </citation>
    <scope>NUCLEOTIDE SEQUENCE</scope>
    <source>
        <strain evidence="21">M5</strain>
    </source>
</reference>
<dbReference type="Gene3D" id="3.40.1190.10">
    <property type="entry name" value="Mur-like, catalytic domain"/>
    <property type="match status" value="1"/>
</dbReference>
<evidence type="ECO:0000259" key="20">
    <source>
        <dbReference type="Pfam" id="PF08245"/>
    </source>
</evidence>
<feature type="binding site" evidence="19">
    <location>
        <position position="134"/>
    </location>
    <ligand>
        <name>Mg(2+)</name>
        <dbReference type="ChEBI" id="CHEBI:18420"/>
        <label>1</label>
    </ligand>
</feature>
<comment type="pathway">
    <text evidence="4 17">Cofactor biosynthesis; tetrahydrofolylpolyglutamate biosynthesis.</text>
</comment>
<protein>
    <recommendedName>
        <fullName evidence="17">Folylpolyglutamate synthase</fullName>
        <ecNumber evidence="17">6.3.2.17</ecNumber>
    </recommendedName>
    <alternativeName>
        <fullName evidence="17">Folylpoly-gamma-glutamate synthetase</fullName>
    </alternativeName>
    <alternativeName>
        <fullName evidence="17">Tetrahydrofolylpolyglutamate synthase</fullName>
    </alternativeName>
</protein>
<keyword evidence="11" id="KW-0999">Mitochondrion inner membrane</keyword>
<dbReference type="GO" id="GO:0005524">
    <property type="term" value="F:ATP binding"/>
    <property type="evidence" value="ECO:0007669"/>
    <property type="project" value="UniProtKB-KW"/>
</dbReference>
<keyword evidence="9 19" id="KW-0479">Metal-binding</keyword>
<comment type="subcellular location">
    <subcellularLocation>
        <location evidence="3">Cytoplasm</location>
    </subcellularLocation>
    <subcellularLocation>
        <location evidence="1">Mitochondrion inner membrane</location>
    </subcellularLocation>
    <subcellularLocation>
        <location evidence="2">Mitochondrion matrix</location>
    </subcellularLocation>
</comment>
<evidence type="ECO:0000256" key="10">
    <source>
        <dbReference type="ARBA" id="ARBA00022741"/>
    </source>
</evidence>
<dbReference type="EMBL" id="CAKKLH010000046">
    <property type="protein sequence ID" value="CAH0100937.1"/>
    <property type="molecule type" value="Genomic_DNA"/>
</dbReference>
<keyword evidence="22" id="KW-1185">Reference proteome</keyword>
<evidence type="ECO:0000256" key="6">
    <source>
        <dbReference type="ARBA" id="ARBA00022490"/>
    </source>
</evidence>
<evidence type="ECO:0000256" key="4">
    <source>
        <dbReference type="ARBA" id="ARBA00005150"/>
    </source>
</evidence>
<keyword evidence="7 17" id="KW-0554">One-carbon metabolism</keyword>
<name>A0A8J2RJC5_9CRUS</name>
<evidence type="ECO:0000256" key="17">
    <source>
        <dbReference type="PIRNR" id="PIRNR038895"/>
    </source>
</evidence>
<dbReference type="PANTHER" id="PTHR11136:SF5">
    <property type="entry name" value="FOLYLPOLYGLUTAMATE SYNTHASE, MITOCHONDRIAL"/>
    <property type="match status" value="1"/>
</dbReference>
<evidence type="ECO:0000256" key="13">
    <source>
        <dbReference type="ARBA" id="ARBA00022842"/>
    </source>
</evidence>
<dbReference type="InterPro" id="IPR036565">
    <property type="entry name" value="Mur-like_cat_sf"/>
</dbReference>
<keyword evidence="8 17" id="KW-0436">Ligase</keyword>
<evidence type="ECO:0000256" key="7">
    <source>
        <dbReference type="ARBA" id="ARBA00022563"/>
    </source>
</evidence>
<dbReference type="GO" id="GO:0006730">
    <property type="term" value="P:one-carbon metabolic process"/>
    <property type="evidence" value="ECO:0007669"/>
    <property type="project" value="UniProtKB-KW"/>
</dbReference>
<dbReference type="InterPro" id="IPR018109">
    <property type="entry name" value="Folylpolyglutamate_synth_CS"/>
</dbReference>
<evidence type="ECO:0000256" key="16">
    <source>
        <dbReference type="ARBA" id="ARBA00047493"/>
    </source>
</evidence>
<keyword evidence="10 18" id="KW-0547">Nucleotide-binding</keyword>
<evidence type="ECO:0000256" key="19">
    <source>
        <dbReference type="PIRSR" id="PIRSR038895-2"/>
    </source>
</evidence>
<proteinExistence type="inferred from homology"/>
<dbReference type="GO" id="GO:0005743">
    <property type="term" value="C:mitochondrial inner membrane"/>
    <property type="evidence" value="ECO:0007669"/>
    <property type="project" value="UniProtKB-SubCell"/>
</dbReference>
<dbReference type="Gene3D" id="3.90.190.20">
    <property type="entry name" value="Mur ligase, C-terminal domain"/>
    <property type="match status" value="1"/>
</dbReference>
<sequence length="544" mass="61045">MHALFTYSVKRLIFSFSHALNLLPKTQLQVMDYTRTRAYSCYMEKNYEAAVETLNSLQSNASVLEKARLQKDRQAISNVPFTEKYLNRIGISIDTIDQQLRIIHVSGTKGKGSTCAFCESILRHHGLKTGFYSSPHLIEVRERIRINGKPLSKEEFATYFWRVYHPLKDYMDDESDMPAYFKFMTIMAFYVFLNEKVDVAIFEVGIGGLHDCTNVIRKPTVVGITSLGLDHVSLLGSTVEKIAVHKAGIMKPSVPTYTVSDQPGESLNVLAEKAFQIKCPLYTVPALDEYHWAPYQIKLGLSGKVQWKNASLALQLSRAFLNPKIEVERSEKKLCYLTVPALPFQIHSPDALGLAKTFWPGRSQVLHRPKATFYIDGAHTPESIEACVEWFILASASPKSRPKRVLIFNTTGDRNANLLLAPLKRCHFDVALFCSNIIDASNESTSKDLLNLMITKEQQVRRTNINRDVWVESGFQPIETSSCKQLVLAFPTINNALDYINNHLVANGANELDVLVTGSLHLVGGVLSLLDPELSFLDSKPASV</sequence>
<organism evidence="21 22">
    <name type="scientific">Daphnia galeata</name>
    <dbReference type="NCBI Taxonomy" id="27404"/>
    <lineage>
        <taxon>Eukaryota</taxon>
        <taxon>Metazoa</taxon>
        <taxon>Ecdysozoa</taxon>
        <taxon>Arthropoda</taxon>
        <taxon>Crustacea</taxon>
        <taxon>Branchiopoda</taxon>
        <taxon>Diplostraca</taxon>
        <taxon>Cladocera</taxon>
        <taxon>Anomopoda</taxon>
        <taxon>Daphniidae</taxon>
        <taxon>Daphnia</taxon>
    </lineage>
</organism>
<dbReference type="NCBIfam" id="TIGR01499">
    <property type="entry name" value="folC"/>
    <property type="match status" value="1"/>
</dbReference>
<evidence type="ECO:0000256" key="12">
    <source>
        <dbReference type="ARBA" id="ARBA00022840"/>
    </source>
</evidence>
<dbReference type="Proteomes" id="UP000789390">
    <property type="component" value="Unassembled WGS sequence"/>
</dbReference>
<feature type="binding site" evidence="19">
    <location>
        <position position="203"/>
    </location>
    <ligand>
        <name>Mg(2+)</name>
        <dbReference type="ChEBI" id="CHEBI:18420"/>
        <label>1</label>
    </ligand>
</feature>
<dbReference type="UniPathway" id="UPA00850"/>
<dbReference type="Pfam" id="PF08245">
    <property type="entry name" value="Mur_ligase_M"/>
    <property type="match status" value="1"/>
</dbReference>
<dbReference type="PIRSF" id="PIRSF038895">
    <property type="entry name" value="FPGS"/>
    <property type="match status" value="1"/>
</dbReference>
<feature type="binding site" evidence="18">
    <location>
        <position position="376"/>
    </location>
    <ligand>
        <name>ATP</name>
        <dbReference type="ChEBI" id="CHEBI:30616"/>
    </ligand>
</feature>
<keyword evidence="12 18" id="KW-0067">ATP-binding</keyword>
<dbReference type="GO" id="GO:0005759">
    <property type="term" value="C:mitochondrial matrix"/>
    <property type="evidence" value="ECO:0007669"/>
    <property type="project" value="UniProtKB-SubCell"/>
</dbReference>
<comment type="catalytic activity">
    <reaction evidence="16 17">
        <text>(6S)-5,6,7,8-tetrahydrofolyl-(gamma-L-Glu)(n) + L-glutamate + ATP = (6S)-5,6,7,8-tetrahydrofolyl-(gamma-L-Glu)(n+1) + ADP + phosphate + H(+)</text>
        <dbReference type="Rhea" id="RHEA:10580"/>
        <dbReference type="Rhea" id="RHEA-COMP:14738"/>
        <dbReference type="Rhea" id="RHEA-COMP:14740"/>
        <dbReference type="ChEBI" id="CHEBI:15378"/>
        <dbReference type="ChEBI" id="CHEBI:29985"/>
        <dbReference type="ChEBI" id="CHEBI:30616"/>
        <dbReference type="ChEBI" id="CHEBI:43474"/>
        <dbReference type="ChEBI" id="CHEBI:141005"/>
        <dbReference type="ChEBI" id="CHEBI:456216"/>
        <dbReference type="EC" id="6.3.2.17"/>
    </reaction>
</comment>
<dbReference type="InterPro" id="IPR001645">
    <property type="entry name" value="Folylpolyglutamate_synth"/>
</dbReference>
<keyword evidence="15" id="KW-0472">Membrane</keyword>
<keyword evidence="14" id="KW-0496">Mitochondrion</keyword>
<evidence type="ECO:0000256" key="15">
    <source>
        <dbReference type="ARBA" id="ARBA00023136"/>
    </source>
</evidence>
<dbReference type="InterPro" id="IPR023600">
    <property type="entry name" value="Folylpolyglutamate_synth_euk"/>
</dbReference>
<evidence type="ECO:0000256" key="18">
    <source>
        <dbReference type="PIRSR" id="PIRSR038895-1"/>
    </source>
</evidence>
<dbReference type="GO" id="GO:0004326">
    <property type="term" value="F:tetrahydrofolylpolyglutamate synthase activity"/>
    <property type="evidence" value="ECO:0007669"/>
    <property type="project" value="UniProtKB-EC"/>
</dbReference>
<dbReference type="EC" id="6.3.2.17" evidence="17"/>
<comment type="function">
    <text evidence="17">Catalyzes conversion of folates to polyglutamate derivatives allowing concentration of folate compounds in the cell and the intracellular retention of these cofactors, which are important substrates for most of the folate-dependent enzymes that are involved in one-carbon transfer reactions involved in purine, pyrimidine and amino acid synthesis.</text>
</comment>
<accession>A0A8J2RJC5</accession>
<evidence type="ECO:0000256" key="3">
    <source>
        <dbReference type="ARBA" id="ARBA00004496"/>
    </source>
</evidence>
<dbReference type="AlphaFoldDB" id="A0A8J2RJC5"/>
<evidence type="ECO:0000256" key="5">
    <source>
        <dbReference type="ARBA" id="ARBA00008276"/>
    </source>
</evidence>
<evidence type="ECO:0000256" key="8">
    <source>
        <dbReference type="ARBA" id="ARBA00022598"/>
    </source>
</evidence>
<dbReference type="GO" id="GO:0005829">
    <property type="term" value="C:cytosol"/>
    <property type="evidence" value="ECO:0007669"/>
    <property type="project" value="TreeGrafter"/>
</dbReference>
<evidence type="ECO:0000313" key="21">
    <source>
        <dbReference type="EMBL" id="CAH0100937.1"/>
    </source>
</evidence>
<feature type="domain" description="Mur ligase central" evidence="20">
    <location>
        <begin position="105"/>
        <end position="290"/>
    </location>
</feature>
<comment type="caution">
    <text evidence="21">The sequence shown here is derived from an EMBL/GenBank/DDBJ whole genome shotgun (WGS) entry which is preliminary data.</text>
</comment>
<gene>
    <name evidence="21" type="ORF">DGAL_LOCUS3226</name>
</gene>
<evidence type="ECO:0000256" key="1">
    <source>
        <dbReference type="ARBA" id="ARBA00004273"/>
    </source>
</evidence>
<evidence type="ECO:0000256" key="14">
    <source>
        <dbReference type="ARBA" id="ARBA00023128"/>
    </source>
</evidence>
<dbReference type="OrthoDB" id="5212574at2759"/>
<keyword evidence="6" id="KW-0963">Cytoplasm</keyword>
<evidence type="ECO:0000256" key="2">
    <source>
        <dbReference type="ARBA" id="ARBA00004305"/>
    </source>
</evidence>
<dbReference type="SUPFAM" id="SSF53244">
    <property type="entry name" value="MurD-like peptide ligases, peptide-binding domain"/>
    <property type="match status" value="1"/>
</dbReference>
<dbReference type="FunFam" id="3.40.1190.10:FF:000020">
    <property type="entry name" value="Folylpolyglutamate synthase"/>
    <property type="match status" value="1"/>
</dbReference>
<comment type="similarity">
    <text evidence="5 17">Belongs to the folylpolyglutamate synthase family.</text>
</comment>
<evidence type="ECO:0000256" key="11">
    <source>
        <dbReference type="ARBA" id="ARBA00022792"/>
    </source>
</evidence>
<keyword evidence="13 19" id="KW-0460">Magnesium</keyword>
<dbReference type="PANTHER" id="PTHR11136">
    <property type="entry name" value="FOLYLPOLYGLUTAMATE SYNTHASE-RELATED"/>
    <property type="match status" value="1"/>
</dbReference>
<dbReference type="PROSITE" id="PS01011">
    <property type="entry name" value="FOLYLPOLYGLU_SYNT_1"/>
    <property type="match status" value="1"/>
</dbReference>
<evidence type="ECO:0000256" key="9">
    <source>
        <dbReference type="ARBA" id="ARBA00022723"/>
    </source>
</evidence>
<evidence type="ECO:0000313" key="22">
    <source>
        <dbReference type="Proteomes" id="UP000789390"/>
    </source>
</evidence>
<dbReference type="InterPro" id="IPR036615">
    <property type="entry name" value="Mur_ligase_C_dom_sf"/>
</dbReference>
<feature type="binding site" evidence="19">
    <location>
        <position position="231"/>
    </location>
    <ligand>
        <name>Mg(2+)</name>
        <dbReference type="ChEBI" id="CHEBI:18420"/>
        <label>1</label>
    </ligand>
</feature>
<dbReference type="SUPFAM" id="SSF53623">
    <property type="entry name" value="MurD-like peptide ligases, catalytic domain"/>
    <property type="match status" value="1"/>
</dbReference>
<comment type="cofactor">
    <cofactor evidence="17">
        <name>a monovalent cation</name>
        <dbReference type="ChEBI" id="CHEBI:60242"/>
    </cofactor>
    <text evidence="17">A monovalent cation.</text>
</comment>
<dbReference type="GO" id="GO:0046872">
    <property type="term" value="F:metal ion binding"/>
    <property type="evidence" value="ECO:0007669"/>
    <property type="project" value="UniProtKB-KW"/>
</dbReference>
<feature type="binding site" evidence="18">
    <location>
        <position position="362"/>
    </location>
    <ligand>
        <name>ATP</name>
        <dbReference type="ChEBI" id="CHEBI:30616"/>
    </ligand>
</feature>
<dbReference type="PROSITE" id="PS01012">
    <property type="entry name" value="FOLYLPOLYGLU_SYNT_2"/>
    <property type="match status" value="1"/>
</dbReference>